<gene>
    <name evidence="1" type="ORF">KUH32_05180</name>
</gene>
<reference evidence="1" key="1">
    <citation type="submission" date="2021-06" db="EMBL/GenBank/DDBJ databases">
        <title>Thalassococcus sp. CAU 1522 isolated from sea sand, Republic of Korea.</title>
        <authorList>
            <person name="Kim W."/>
        </authorList>
    </citation>
    <scope>NUCLEOTIDE SEQUENCE</scope>
    <source>
        <strain evidence="1">CAU 1522</strain>
    </source>
</reference>
<evidence type="ECO:0000313" key="2">
    <source>
        <dbReference type="Proteomes" id="UP001166293"/>
    </source>
</evidence>
<evidence type="ECO:0000313" key="1">
    <source>
        <dbReference type="EMBL" id="MBV2359156.1"/>
    </source>
</evidence>
<dbReference type="EMBL" id="JAHRWL010000001">
    <property type="protein sequence ID" value="MBV2359156.1"/>
    <property type="molecule type" value="Genomic_DNA"/>
</dbReference>
<name>A0ABS6N561_9RHOB</name>
<comment type="caution">
    <text evidence="1">The sequence shown here is derived from an EMBL/GenBank/DDBJ whole genome shotgun (WGS) entry which is preliminary data.</text>
</comment>
<keyword evidence="2" id="KW-1185">Reference proteome</keyword>
<organism evidence="1 2">
    <name type="scientific">Thalassococcus arenae</name>
    <dbReference type="NCBI Taxonomy" id="2851652"/>
    <lineage>
        <taxon>Bacteria</taxon>
        <taxon>Pseudomonadati</taxon>
        <taxon>Pseudomonadota</taxon>
        <taxon>Alphaproteobacteria</taxon>
        <taxon>Rhodobacterales</taxon>
        <taxon>Roseobacteraceae</taxon>
        <taxon>Thalassococcus</taxon>
    </lineage>
</organism>
<accession>A0ABS6N561</accession>
<protein>
    <submittedName>
        <fullName evidence="1">Glycosyltransferase family 2 protein</fullName>
    </submittedName>
</protein>
<dbReference type="Proteomes" id="UP001166293">
    <property type="component" value="Unassembled WGS sequence"/>
</dbReference>
<dbReference type="Pfam" id="PF13704">
    <property type="entry name" value="Glyco_tranf_2_4"/>
    <property type="match status" value="1"/>
</dbReference>
<proteinExistence type="predicted"/>
<dbReference type="RefSeq" id="WP_217776986.1">
    <property type="nucleotide sequence ID" value="NZ_JAHRWL010000001.1"/>
</dbReference>
<sequence>MKVAAMTMVYRDYWALSQWYKHHGSQLGERNLFVVSHGHDSKISEICPQASIITVPRDDLNGFDRNRAEMLNAFHAGLLQSYNWVMRTDADELICWDPARYNGLVDVFEKNTDWPVLTALGFDLVHMDGDKSGDALASHRNAAFSGHYSKSFASRRPVSFVLHGTKVAPKRLETFPFRMAPGVYLAHLKYADTSALDAATRVRKAVANGPGKGLPGPGWSRADEDAVKFFATFVKKDVVDWAEAERRAYAALSSKPARDERWNLVKARALKFDFRTELPSWFAEL</sequence>